<feature type="transmembrane region" description="Helical" evidence="2">
    <location>
        <begin position="185"/>
        <end position="208"/>
    </location>
</feature>
<name>A0ABW4QWI3_9BACT</name>
<feature type="transmembrane region" description="Helical" evidence="2">
    <location>
        <begin position="88"/>
        <end position="111"/>
    </location>
</feature>
<evidence type="ECO:0000256" key="2">
    <source>
        <dbReference type="SAM" id="Phobius"/>
    </source>
</evidence>
<keyword evidence="2" id="KW-0472">Membrane</keyword>
<dbReference type="RefSeq" id="WP_382315325.1">
    <property type="nucleotide sequence ID" value="NZ_JBHUFD010000005.1"/>
</dbReference>
<feature type="transmembrane region" description="Helical" evidence="2">
    <location>
        <begin position="154"/>
        <end position="173"/>
    </location>
</feature>
<organism evidence="3 4">
    <name type="scientific">Hymenobacter bucti</name>
    <dbReference type="NCBI Taxonomy" id="1844114"/>
    <lineage>
        <taxon>Bacteria</taxon>
        <taxon>Pseudomonadati</taxon>
        <taxon>Bacteroidota</taxon>
        <taxon>Cytophagia</taxon>
        <taxon>Cytophagales</taxon>
        <taxon>Hymenobacteraceae</taxon>
        <taxon>Hymenobacter</taxon>
    </lineage>
</organism>
<reference evidence="4" key="1">
    <citation type="journal article" date="2019" name="Int. J. Syst. Evol. Microbiol.">
        <title>The Global Catalogue of Microorganisms (GCM) 10K type strain sequencing project: providing services to taxonomists for standard genome sequencing and annotation.</title>
        <authorList>
            <consortium name="The Broad Institute Genomics Platform"/>
            <consortium name="The Broad Institute Genome Sequencing Center for Infectious Disease"/>
            <person name="Wu L."/>
            <person name="Ma J."/>
        </authorList>
    </citation>
    <scope>NUCLEOTIDE SEQUENCE [LARGE SCALE GENOMIC DNA]</scope>
    <source>
        <strain evidence="4">CGMCC 1.15795</strain>
    </source>
</reference>
<dbReference type="EMBL" id="JBHUFD010000005">
    <property type="protein sequence ID" value="MFD1873968.1"/>
    <property type="molecule type" value="Genomic_DNA"/>
</dbReference>
<sequence length="224" mass="24946">MEDYAAKMALKPDAALREYVVGYAQYRESAVLAALDELRRRGQPAPEDATLRPTLEAAVQQQQTEEKARQPTPAANGEVVPEAEQPVLYTPGVIVLFSVLFNTILAGAILLALNLRRMKRGKAIWGLAAFVLGYLVLESVIINAVAQKGQLNPLLLSLLNLPAILAYVLWFWPRYVGTYQFQPRGWLMPLLVCLVIMMGLTMLARYVLQHVPGAEQMLKQSMQQ</sequence>
<feature type="region of interest" description="Disordered" evidence="1">
    <location>
        <begin position="57"/>
        <end position="78"/>
    </location>
</feature>
<keyword evidence="2" id="KW-0812">Transmembrane</keyword>
<keyword evidence="2" id="KW-1133">Transmembrane helix</keyword>
<evidence type="ECO:0000313" key="3">
    <source>
        <dbReference type="EMBL" id="MFD1873968.1"/>
    </source>
</evidence>
<keyword evidence="4" id="KW-1185">Reference proteome</keyword>
<protein>
    <recommendedName>
        <fullName evidence="5">DUF2157 domain-containing protein</fullName>
    </recommendedName>
</protein>
<evidence type="ECO:0000313" key="4">
    <source>
        <dbReference type="Proteomes" id="UP001597197"/>
    </source>
</evidence>
<accession>A0ABW4QWI3</accession>
<evidence type="ECO:0000256" key="1">
    <source>
        <dbReference type="SAM" id="MobiDB-lite"/>
    </source>
</evidence>
<feature type="transmembrane region" description="Helical" evidence="2">
    <location>
        <begin position="123"/>
        <end position="142"/>
    </location>
</feature>
<gene>
    <name evidence="3" type="ORF">ACFSDX_16100</name>
</gene>
<comment type="caution">
    <text evidence="3">The sequence shown here is derived from an EMBL/GenBank/DDBJ whole genome shotgun (WGS) entry which is preliminary data.</text>
</comment>
<proteinExistence type="predicted"/>
<evidence type="ECO:0008006" key="5">
    <source>
        <dbReference type="Google" id="ProtNLM"/>
    </source>
</evidence>
<dbReference type="Proteomes" id="UP001597197">
    <property type="component" value="Unassembled WGS sequence"/>
</dbReference>